<dbReference type="InterPro" id="IPR035979">
    <property type="entry name" value="RBD_domain_sf"/>
</dbReference>
<dbReference type="SUPFAM" id="SSF81383">
    <property type="entry name" value="F-box domain"/>
    <property type="match status" value="1"/>
</dbReference>
<dbReference type="SUPFAM" id="SSF54928">
    <property type="entry name" value="RNA-binding domain, RBD"/>
    <property type="match status" value="1"/>
</dbReference>
<dbReference type="SMART" id="SM00360">
    <property type="entry name" value="RRM"/>
    <property type="match status" value="1"/>
</dbReference>
<dbReference type="SUPFAM" id="SSF52047">
    <property type="entry name" value="RNI-like"/>
    <property type="match status" value="1"/>
</dbReference>
<dbReference type="InterPro" id="IPR001810">
    <property type="entry name" value="F-box_dom"/>
</dbReference>
<sequence length="610" mass="70496">MLAWDDYYDSWTPDRHRERVYHTKNFNTEEICVYHGSQETYDHLPIKKILIANIDQEITYKELKSTFSIYGEIVDCILKKKSGKKKSYAFITYDCDSEAQSALDAGYKKEIRLNNDWVRVIPAASWNQPDSIENQARKTKHLNEEESKDISIYNIIVTDENKDTIHVLNNDCLMHIFMYLPIADRVRIERVCKRWKAICEEFWRCNKKLDLKPITWGLSEQIKAHHVYKVLHKYGTYISNIDLSNNENTIGNATLISIAKLCPNVQTVNIKGLKHSSSGIKALADNCINIKKLIISLSDGQNFTNKGKYSNTPTANDTYIKEISRLFSKNRELQYLDLNCDRLNVIEFLLCLPVKSVKKLILRNISYFYISDVCTVLQKLQLQLLSINNIPPNSSIIDAIMPSAKNLKILQIPGYKCFNPSDERIQSLSFDLTRICEFNNLTVLNLKNNYYVDDDFLIKLSDKCKLLLKINIGFCHYMTNKGLKCVTTLPKLQVLLIDGIKNISDEVLTNIPELQTLSCTLCDNIHYAGLTTLITTSEKLKNLYVCFCKLITNDFLDAALEATKYRKNTVLTVFVYGTRITKFTESSFLKIYKYDELPMDECELFEHEEI</sequence>
<dbReference type="SMR" id="A0A7M7LVG2"/>
<evidence type="ECO:0000313" key="6">
    <source>
        <dbReference type="Proteomes" id="UP000002358"/>
    </source>
</evidence>
<dbReference type="SMART" id="SM00256">
    <property type="entry name" value="FBOX"/>
    <property type="match status" value="1"/>
</dbReference>
<dbReference type="KEGG" id="nvi:100679040"/>
<dbReference type="Pfam" id="PF00076">
    <property type="entry name" value="RRM_1"/>
    <property type="match status" value="1"/>
</dbReference>
<dbReference type="PROSITE" id="PS50181">
    <property type="entry name" value="FBOX"/>
    <property type="match status" value="1"/>
</dbReference>
<proteinExistence type="predicted"/>
<evidence type="ECO:0000259" key="3">
    <source>
        <dbReference type="PROSITE" id="PS50102"/>
    </source>
</evidence>
<dbReference type="InterPro" id="IPR000504">
    <property type="entry name" value="RRM_dom"/>
</dbReference>
<dbReference type="GeneID" id="100679040"/>
<keyword evidence="1 2" id="KW-0694">RNA-binding</keyword>
<dbReference type="CDD" id="cd00590">
    <property type="entry name" value="RRM_SF"/>
    <property type="match status" value="1"/>
</dbReference>
<dbReference type="AlphaFoldDB" id="A0A7M7LVG2"/>
<name>A0A7M7LVG2_NASVI</name>
<dbReference type="FunCoup" id="A0A7M7LVG2">
    <property type="interactions" value="10"/>
</dbReference>
<dbReference type="InterPro" id="IPR036047">
    <property type="entry name" value="F-box-like_dom_sf"/>
</dbReference>
<organism evidence="5 6">
    <name type="scientific">Nasonia vitripennis</name>
    <name type="common">Parasitic wasp</name>
    <dbReference type="NCBI Taxonomy" id="7425"/>
    <lineage>
        <taxon>Eukaryota</taxon>
        <taxon>Metazoa</taxon>
        <taxon>Ecdysozoa</taxon>
        <taxon>Arthropoda</taxon>
        <taxon>Hexapoda</taxon>
        <taxon>Insecta</taxon>
        <taxon>Pterygota</taxon>
        <taxon>Neoptera</taxon>
        <taxon>Endopterygota</taxon>
        <taxon>Hymenoptera</taxon>
        <taxon>Apocrita</taxon>
        <taxon>Proctotrupomorpha</taxon>
        <taxon>Chalcidoidea</taxon>
        <taxon>Pteromalidae</taxon>
        <taxon>Pteromalinae</taxon>
        <taxon>Nasonia</taxon>
    </lineage>
</organism>
<dbReference type="PANTHER" id="PTHR13318">
    <property type="entry name" value="PARTNER OF PAIRED, ISOFORM B-RELATED"/>
    <property type="match status" value="1"/>
</dbReference>
<dbReference type="InterPro" id="IPR012677">
    <property type="entry name" value="Nucleotide-bd_a/b_plait_sf"/>
</dbReference>
<dbReference type="EnsemblMetazoa" id="XM_008219631">
    <property type="protein sequence ID" value="XP_008217853"/>
    <property type="gene ID" value="LOC100679040"/>
</dbReference>
<dbReference type="Gene3D" id="3.80.10.10">
    <property type="entry name" value="Ribonuclease Inhibitor"/>
    <property type="match status" value="1"/>
</dbReference>
<evidence type="ECO:0000259" key="4">
    <source>
        <dbReference type="PROSITE" id="PS50181"/>
    </source>
</evidence>
<dbReference type="Pfam" id="PF12937">
    <property type="entry name" value="F-box-like"/>
    <property type="match status" value="1"/>
</dbReference>
<dbReference type="OrthoDB" id="549243at2759"/>
<feature type="domain" description="F-box" evidence="4">
    <location>
        <begin position="162"/>
        <end position="206"/>
    </location>
</feature>
<keyword evidence="6" id="KW-1185">Reference proteome</keyword>
<dbReference type="Gene3D" id="1.20.1280.50">
    <property type="match status" value="1"/>
</dbReference>
<evidence type="ECO:0000256" key="2">
    <source>
        <dbReference type="PROSITE-ProRule" id="PRU00176"/>
    </source>
</evidence>
<dbReference type="PROSITE" id="PS50102">
    <property type="entry name" value="RRM"/>
    <property type="match status" value="1"/>
</dbReference>
<evidence type="ECO:0008006" key="7">
    <source>
        <dbReference type="Google" id="ProtNLM"/>
    </source>
</evidence>
<reference evidence="5" key="1">
    <citation type="submission" date="2021-01" db="UniProtKB">
        <authorList>
            <consortium name="EnsemblMetazoa"/>
        </authorList>
    </citation>
    <scope>IDENTIFICATION</scope>
</reference>
<feature type="domain" description="RRM" evidence="3">
    <location>
        <begin position="47"/>
        <end position="125"/>
    </location>
</feature>
<dbReference type="InterPro" id="IPR032675">
    <property type="entry name" value="LRR_dom_sf"/>
</dbReference>
<evidence type="ECO:0000313" key="5">
    <source>
        <dbReference type="EnsemblMetazoa" id="XP_008217853"/>
    </source>
</evidence>
<dbReference type="EnsemblMetazoa" id="XM_016981912">
    <property type="protein sequence ID" value="XP_016837401"/>
    <property type="gene ID" value="LOC100679040"/>
</dbReference>
<dbReference type="InParanoid" id="A0A7M7LVG2"/>
<dbReference type="GO" id="GO:0031146">
    <property type="term" value="P:SCF-dependent proteasomal ubiquitin-dependent protein catabolic process"/>
    <property type="evidence" value="ECO:0007669"/>
    <property type="project" value="TreeGrafter"/>
</dbReference>
<accession>A0A7M7LVG2</accession>
<evidence type="ECO:0000256" key="1">
    <source>
        <dbReference type="ARBA" id="ARBA00022884"/>
    </source>
</evidence>
<dbReference type="Gene3D" id="3.30.70.330">
    <property type="match status" value="1"/>
</dbReference>
<dbReference type="GO" id="GO:0019005">
    <property type="term" value="C:SCF ubiquitin ligase complex"/>
    <property type="evidence" value="ECO:0007669"/>
    <property type="project" value="TreeGrafter"/>
</dbReference>
<dbReference type="RefSeq" id="XP_016837401.1">
    <property type="nucleotide sequence ID" value="XM_016981912.2"/>
</dbReference>
<dbReference type="RefSeq" id="XP_008217853.1">
    <property type="nucleotide sequence ID" value="XM_008219631.4"/>
</dbReference>
<dbReference type="GO" id="GO:0003723">
    <property type="term" value="F:RNA binding"/>
    <property type="evidence" value="ECO:0007669"/>
    <property type="project" value="UniProtKB-UniRule"/>
</dbReference>
<protein>
    <recommendedName>
        <fullName evidence="7">RNA-binding protein EEED8.10</fullName>
    </recommendedName>
</protein>
<dbReference type="Proteomes" id="UP000002358">
    <property type="component" value="Chromosome 2"/>
</dbReference>